<comment type="similarity">
    <text evidence="1">Belongs to the oxygen-dependent FAD-linked oxidoreductase family.</text>
</comment>
<evidence type="ECO:0000256" key="2">
    <source>
        <dbReference type="ARBA" id="ARBA00022630"/>
    </source>
</evidence>
<dbReference type="InterPro" id="IPR016169">
    <property type="entry name" value="FAD-bd_PCMH_sub2"/>
</dbReference>
<dbReference type="PANTHER" id="PTHR42973">
    <property type="entry name" value="BINDING OXIDOREDUCTASE, PUTATIVE (AFU_ORTHOLOGUE AFUA_1G17690)-RELATED"/>
    <property type="match status" value="1"/>
</dbReference>
<dbReference type="EMBL" id="JAQQWI010000016">
    <property type="protein sequence ID" value="KAK8009464.1"/>
    <property type="molecule type" value="Genomic_DNA"/>
</dbReference>
<sequence length="546" mass="58775">MLRLSTRLLALLACISAFATSKPLEHTEFDAVTALQNHGFQVGQYRDLASLASTSSNRACEIACKSLEKHFGADSVDRPDEATYTSYLGTYWSALQSDVHPYCIFKPSTPEDVSVLVLLSRLAQCPFAVRSGGHAAFAGASSIEGGITVSFQNLKGVALSTDKKVASVQPGNTWGSVYSALQKDDVAVIGGRIENIGVGGLTTGGGISFFSSLYGLACDNVVAYDVVDAQGNIVTASQKENPDLYWALRGGGNNFGIVVSFHLETIPLPGGRMWGGNLVYEESSFDEVCKAFSATVDNIASKDHRAGMWLAMAAQNGTKIASIEQYYAEPDGHNSPAWEAFKDVPVVSDTRQNRVLFNYTAELQAMNPDGLREIYYGLSLLASADVLIAAKDIFYEEIGALDGVSNLLPVLACQAFTLPILAKMQKNGGNPLGLEDALAADRPVYVMQVAAWWDRQEDDAAVYGVFSQILNRIKAASVAHGAANVYVYMNYASMFQDVISSYGAENKARLKAVAARYDPAGVFQRLQPGYFKLDRAPVPGSGYFSH</sequence>
<keyword evidence="3" id="KW-0274">FAD</keyword>
<organism evidence="7 8">
    <name type="scientific">Apiospora marii</name>
    <dbReference type="NCBI Taxonomy" id="335849"/>
    <lineage>
        <taxon>Eukaryota</taxon>
        <taxon>Fungi</taxon>
        <taxon>Dikarya</taxon>
        <taxon>Ascomycota</taxon>
        <taxon>Pezizomycotina</taxon>
        <taxon>Sordariomycetes</taxon>
        <taxon>Xylariomycetidae</taxon>
        <taxon>Amphisphaeriales</taxon>
        <taxon>Apiosporaceae</taxon>
        <taxon>Apiospora</taxon>
    </lineage>
</organism>
<name>A0ABR1RFT8_9PEZI</name>
<evidence type="ECO:0000256" key="3">
    <source>
        <dbReference type="ARBA" id="ARBA00022827"/>
    </source>
</evidence>
<evidence type="ECO:0000259" key="6">
    <source>
        <dbReference type="PROSITE" id="PS51387"/>
    </source>
</evidence>
<dbReference type="InterPro" id="IPR036318">
    <property type="entry name" value="FAD-bd_PCMH-like_sf"/>
</dbReference>
<dbReference type="Gene3D" id="3.30.465.10">
    <property type="match status" value="1"/>
</dbReference>
<dbReference type="InterPro" id="IPR016166">
    <property type="entry name" value="FAD-bd_PCMH"/>
</dbReference>
<dbReference type="InterPro" id="IPR006094">
    <property type="entry name" value="Oxid_FAD_bind_N"/>
</dbReference>
<evidence type="ECO:0000256" key="1">
    <source>
        <dbReference type="ARBA" id="ARBA00005466"/>
    </source>
</evidence>
<evidence type="ECO:0000256" key="4">
    <source>
        <dbReference type="ARBA" id="ARBA00023002"/>
    </source>
</evidence>
<proteinExistence type="inferred from homology"/>
<accession>A0ABR1RFT8</accession>
<reference evidence="7 8" key="1">
    <citation type="submission" date="2023-01" db="EMBL/GenBank/DDBJ databases">
        <title>Analysis of 21 Apiospora genomes using comparative genomics revels a genus with tremendous synthesis potential of carbohydrate active enzymes and secondary metabolites.</title>
        <authorList>
            <person name="Sorensen T."/>
        </authorList>
    </citation>
    <scope>NUCLEOTIDE SEQUENCE [LARGE SCALE GENOMIC DNA]</scope>
    <source>
        <strain evidence="7 8">CBS 20057</strain>
    </source>
</reference>
<keyword evidence="2" id="KW-0285">Flavoprotein</keyword>
<dbReference type="Gene3D" id="3.40.462.20">
    <property type="match status" value="1"/>
</dbReference>
<evidence type="ECO:0000256" key="5">
    <source>
        <dbReference type="SAM" id="SignalP"/>
    </source>
</evidence>
<keyword evidence="4" id="KW-0560">Oxidoreductase</keyword>
<keyword evidence="8" id="KW-1185">Reference proteome</keyword>
<keyword evidence="5" id="KW-0732">Signal</keyword>
<feature type="domain" description="FAD-binding PCMH-type" evidence="6">
    <location>
        <begin position="97"/>
        <end position="268"/>
    </location>
</feature>
<dbReference type="Pfam" id="PF01565">
    <property type="entry name" value="FAD_binding_4"/>
    <property type="match status" value="1"/>
</dbReference>
<evidence type="ECO:0000313" key="8">
    <source>
        <dbReference type="Proteomes" id="UP001396898"/>
    </source>
</evidence>
<protein>
    <submittedName>
        <fullName evidence="7">FAD binding domain protein</fullName>
    </submittedName>
</protein>
<feature type="signal peptide" evidence="5">
    <location>
        <begin position="1"/>
        <end position="21"/>
    </location>
</feature>
<dbReference type="Proteomes" id="UP001396898">
    <property type="component" value="Unassembled WGS sequence"/>
</dbReference>
<dbReference type="InterPro" id="IPR050416">
    <property type="entry name" value="FAD-linked_Oxidoreductase"/>
</dbReference>
<evidence type="ECO:0000313" key="7">
    <source>
        <dbReference type="EMBL" id="KAK8009464.1"/>
    </source>
</evidence>
<comment type="caution">
    <text evidence="7">The sequence shown here is derived from an EMBL/GenBank/DDBJ whole genome shotgun (WGS) entry which is preliminary data.</text>
</comment>
<feature type="chain" id="PRO_5046539348" evidence="5">
    <location>
        <begin position="22"/>
        <end position="546"/>
    </location>
</feature>
<dbReference type="SUPFAM" id="SSF56176">
    <property type="entry name" value="FAD-binding/transporter-associated domain-like"/>
    <property type="match status" value="1"/>
</dbReference>
<dbReference type="PROSITE" id="PS51387">
    <property type="entry name" value="FAD_PCMH"/>
    <property type="match status" value="1"/>
</dbReference>
<dbReference type="PANTHER" id="PTHR42973:SF34">
    <property type="entry name" value="FAD BINDING DOMAIN PROTEIN (AFU_ORTHOLOGUE AFUA_3G02770)"/>
    <property type="match status" value="1"/>
</dbReference>
<gene>
    <name evidence="7" type="ORF">PG991_012015</name>
</gene>